<dbReference type="Proteomes" id="UP000246004">
    <property type="component" value="Unassembled WGS sequence"/>
</dbReference>
<comment type="caution">
    <text evidence="1">The sequence shown here is derived from an EMBL/GenBank/DDBJ whole genome shotgun (WGS) entry which is preliminary data.</text>
</comment>
<dbReference type="RefSeq" id="WP_095608009.1">
    <property type="nucleotide sequence ID" value="NZ_LMVN01000002.1"/>
</dbReference>
<proteinExistence type="predicted"/>
<gene>
    <name evidence="1" type="ORF">ASJ82_01190</name>
    <name evidence="2" type="ORF">MSCUN_12750</name>
</gene>
<organism evidence="1 3">
    <name type="scientific">Methanosphaera cuniculi</name>
    <dbReference type="NCBI Taxonomy" id="1077256"/>
    <lineage>
        <taxon>Archaea</taxon>
        <taxon>Methanobacteriati</taxon>
        <taxon>Methanobacteriota</taxon>
        <taxon>Methanomada group</taxon>
        <taxon>Methanobacteria</taxon>
        <taxon>Methanobacteriales</taxon>
        <taxon>Methanobacteriaceae</taxon>
        <taxon>Methanosphaera</taxon>
    </lineage>
</organism>
<accession>A0A2A2HFA1</accession>
<dbReference type="EMBL" id="LMVN01000002">
    <property type="protein sequence ID" value="PAV08109.1"/>
    <property type="molecule type" value="Genomic_DNA"/>
</dbReference>
<keyword evidence="3" id="KW-1185">Reference proteome</keyword>
<evidence type="ECO:0000313" key="3">
    <source>
        <dbReference type="Proteomes" id="UP000217528"/>
    </source>
</evidence>
<evidence type="ECO:0000313" key="1">
    <source>
        <dbReference type="EMBL" id="PAV08109.1"/>
    </source>
</evidence>
<evidence type="ECO:0000313" key="4">
    <source>
        <dbReference type="Proteomes" id="UP000246004"/>
    </source>
</evidence>
<dbReference type="Proteomes" id="UP000217528">
    <property type="component" value="Unassembled WGS sequence"/>
</dbReference>
<reference evidence="1 3" key="2">
    <citation type="journal article" date="2017" name="BMC Genomics">
        <title>Genomic analysis of methanogenic archaea reveals a shift towards energy conservation.</title>
        <authorList>
            <person name="Gilmore S.P."/>
            <person name="Henske J.K."/>
            <person name="Sexton J.A."/>
            <person name="Solomon K.V."/>
            <person name="Seppala S."/>
            <person name="Yoo J.I."/>
            <person name="Huyett L.M."/>
            <person name="Pressman A."/>
            <person name="Cogan J.Z."/>
            <person name="Kivenson V."/>
            <person name="Peng X."/>
            <person name="Tan Y."/>
            <person name="Valentine D.L."/>
            <person name="O'Malley M.A."/>
        </authorList>
    </citation>
    <scope>NUCLEOTIDE SEQUENCE [LARGE SCALE GENOMIC DNA]</scope>
    <source>
        <strain evidence="1 3">1R-7</strain>
    </source>
</reference>
<reference evidence="2 4" key="1">
    <citation type="submission" date="2016-04" db="EMBL/GenBank/DDBJ databases">
        <title>Genome sequence of Methanosphaera cuniculi DSM 4103.</title>
        <authorList>
            <person name="Poehlein A."/>
            <person name="Seedorf H."/>
            <person name="Daniel R."/>
        </authorList>
    </citation>
    <scope>NUCLEOTIDE SEQUENCE [LARGE SCALE GENOMIC DNA]</scope>
    <source>
        <strain evidence="2 4">DSM 4103</strain>
    </source>
</reference>
<name>A0A2A2HFA1_9EURY</name>
<sequence>MTNEISERFVKAITNYVDSAPTQTTTPKIGTITEVSDYMNYCTITWDEGTLTRVPCHGLPKVGTTAIITFINGNYQQPCAICDPKNILDEELVDEYRMVKCFNYHNNGDFTFNKTGYTGNFTITDKESYTDVKGRCAKLEPNQTLTFQCDLRNIIDEMDVWDLRAFYKGFSKLQIRVKDLEYNEYLHNRPTPGYDTMYWQCMSSKWYQNKEIFVGNANAEITFKNVGDKTMWIDGIVVYENSSDTEYYHSRGDISGI</sequence>
<evidence type="ECO:0000313" key="2">
    <source>
        <dbReference type="EMBL" id="PWL07744.1"/>
    </source>
</evidence>
<protein>
    <submittedName>
        <fullName evidence="1">Uncharacterized protein</fullName>
    </submittedName>
</protein>
<dbReference type="AlphaFoldDB" id="A0A2A2HFA1"/>
<dbReference type="EMBL" id="LWMS01000044">
    <property type="protein sequence ID" value="PWL07744.1"/>
    <property type="molecule type" value="Genomic_DNA"/>
</dbReference>